<keyword evidence="10" id="KW-1185">Reference proteome</keyword>
<dbReference type="Pfam" id="PF00408">
    <property type="entry name" value="PGM_PMM_IV"/>
    <property type="match status" value="1"/>
</dbReference>
<dbReference type="InterPro" id="IPR000489">
    <property type="entry name" value="Pterin-binding_dom"/>
</dbReference>
<feature type="domain" description="Pterin-binding" evidence="8">
    <location>
        <begin position="91"/>
        <end position="391"/>
    </location>
</feature>
<sequence length="656" mass="72466">GRSVAKSKHISDKTACIIDQEIRALIEKNYLRARKLILENIDILHAMKDALMQYETIQAYQIDDLMNRKPVRPPSDWTEAKTKTENSTERLENHNQSNIINKNSFSDGGKFIHMKKAIHHARFMIQSGAKIIDVGGESSRPGAKRVSESEESDRVIPVVEQILKKFRVFVSVNTSHLSIMQECIKLGVHIINDIRSFAECNSLDDIINSNVMICLMHMQDGIRGKFGINPITAEFFIQLGIATGNVLCKNCTSCIVVIGNDTRESGPILKSALAAGLSCSGISSLLIGTIPTPAISYLTKFFRAEAGISISASHNPFYDNGVKFFSKSGKKLPKTIEKDIEQELSKLSYKKNNLLCQKKYQQTNAIHQYLKFCESTVPRDLNLTGLNIVVDCAHGATYQIAPTLLRKLGAKVTAISCQPNGININHECGTTNIFPLRHRVLEEKADLGIAYDGDGDRLIMIDHLGNVVDGDQILYILVRDKIKNKKFHGGVVGTLMSNMGLEIALKRLGVPFLRSHIGDRYILKTLEENGWTIGAENSGHIILLEHSSTGDAIIAGLQILSIIVHNNTTLKNLCSGIQLLPQILINVQLNKQSNPLKSNAVKRVSAVAKKTLAGNGRILLRKSGTEPLVRIMVEGTEATKVIKLAYHIATIVKSER</sequence>
<dbReference type="PANTHER" id="PTHR42946">
    <property type="entry name" value="PHOSPHOHEXOSE MUTASE"/>
    <property type="match status" value="1"/>
</dbReference>
<dbReference type="FunFam" id="3.30.310.50:FF:000001">
    <property type="entry name" value="Phosphoglucosamine mutase"/>
    <property type="match status" value="1"/>
</dbReference>
<feature type="region of interest" description="Disordered" evidence="7">
    <location>
        <begin position="71"/>
        <end position="91"/>
    </location>
</feature>
<dbReference type="CDD" id="cd05802">
    <property type="entry name" value="GlmM"/>
    <property type="match status" value="1"/>
</dbReference>
<accession>A0A1A9Z2I2</accession>
<keyword evidence="3" id="KW-0597">Phosphoprotein</keyword>
<dbReference type="PROSITE" id="PS50972">
    <property type="entry name" value="PTERIN_BINDING"/>
    <property type="match status" value="1"/>
</dbReference>
<protein>
    <recommendedName>
        <fullName evidence="8">Pterin-binding domain-containing protein</fullName>
    </recommendedName>
</protein>
<dbReference type="PROSITE" id="PS00710">
    <property type="entry name" value="PGM_PMM"/>
    <property type="match status" value="1"/>
</dbReference>
<dbReference type="Gene3D" id="3.30.310.50">
    <property type="entry name" value="Alpha-D-phosphohexomutase, C-terminal domain"/>
    <property type="match status" value="1"/>
</dbReference>
<dbReference type="InterPro" id="IPR000642">
    <property type="entry name" value="Peptidase_M41"/>
</dbReference>
<dbReference type="InterPro" id="IPR006352">
    <property type="entry name" value="GlmM_bact"/>
</dbReference>
<dbReference type="InterPro" id="IPR036900">
    <property type="entry name" value="A-D-PHexomutase_C_sf"/>
</dbReference>
<dbReference type="NCBIfam" id="TIGR01455">
    <property type="entry name" value="glmM"/>
    <property type="match status" value="1"/>
</dbReference>
<evidence type="ECO:0000256" key="5">
    <source>
        <dbReference type="ARBA" id="ARBA00022842"/>
    </source>
</evidence>
<organism evidence="9 10">
    <name type="scientific">Glossina pallidipes</name>
    <name type="common">Tsetse fly</name>
    <dbReference type="NCBI Taxonomy" id="7398"/>
    <lineage>
        <taxon>Eukaryota</taxon>
        <taxon>Metazoa</taxon>
        <taxon>Ecdysozoa</taxon>
        <taxon>Arthropoda</taxon>
        <taxon>Hexapoda</taxon>
        <taxon>Insecta</taxon>
        <taxon>Pterygota</taxon>
        <taxon>Neoptera</taxon>
        <taxon>Endopterygota</taxon>
        <taxon>Diptera</taxon>
        <taxon>Brachycera</taxon>
        <taxon>Muscomorpha</taxon>
        <taxon>Hippoboscoidea</taxon>
        <taxon>Glossinidae</taxon>
        <taxon>Glossina</taxon>
    </lineage>
</organism>
<dbReference type="GO" id="GO:0004222">
    <property type="term" value="F:metalloendopeptidase activity"/>
    <property type="evidence" value="ECO:0007669"/>
    <property type="project" value="InterPro"/>
</dbReference>
<keyword evidence="5" id="KW-0460">Magnesium</keyword>
<dbReference type="SUPFAM" id="SSF51717">
    <property type="entry name" value="Dihydropteroate synthetase-like"/>
    <property type="match status" value="1"/>
</dbReference>
<dbReference type="VEuPathDB" id="VectorBase:GPAI001753"/>
<dbReference type="Pfam" id="PF02879">
    <property type="entry name" value="PGM_PMM_II"/>
    <property type="match status" value="1"/>
</dbReference>
<dbReference type="InterPro" id="IPR016055">
    <property type="entry name" value="A-D-PHexomutase_a/b/a-I/II/III"/>
</dbReference>
<dbReference type="InterPro" id="IPR050060">
    <property type="entry name" value="Phosphoglucosamine_mutase"/>
</dbReference>
<dbReference type="GO" id="GO:0005975">
    <property type="term" value="P:carbohydrate metabolic process"/>
    <property type="evidence" value="ECO:0007669"/>
    <property type="project" value="InterPro"/>
</dbReference>
<dbReference type="EnsemblMetazoa" id="GPAI001753-RA">
    <property type="protein sequence ID" value="GPAI001753-PA"/>
    <property type="gene ID" value="GPAI001753"/>
</dbReference>
<dbReference type="SUPFAM" id="SSF53738">
    <property type="entry name" value="Phosphoglucomutase, first 3 domains"/>
    <property type="match status" value="3"/>
</dbReference>
<evidence type="ECO:0000256" key="4">
    <source>
        <dbReference type="ARBA" id="ARBA00022723"/>
    </source>
</evidence>
<dbReference type="GO" id="GO:0004615">
    <property type="term" value="F:phosphomannomutase activity"/>
    <property type="evidence" value="ECO:0007669"/>
    <property type="project" value="TreeGrafter"/>
</dbReference>
<dbReference type="InterPro" id="IPR005844">
    <property type="entry name" value="A-D-PHexomutase_a/b/a-I"/>
</dbReference>
<name>A0A1A9Z2I2_GLOPL</name>
<dbReference type="InterPro" id="IPR005846">
    <property type="entry name" value="A-D-PHexomutase_a/b/a-III"/>
</dbReference>
<dbReference type="Gene3D" id="3.40.120.10">
    <property type="entry name" value="Alpha-D-Glucose-1,6-Bisphosphate, subunit A, domain 3"/>
    <property type="match status" value="3"/>
</dbReference>
<dbReference type="GO" id="GO:0000287">
    <property type="term" value="F:magnesium ion binding"/>
    <property type="evidence" value="ECO:0007669"/>
    <property type="project" value="InterPro"/>
</dbReference>
<dbReference type="GO" id="GO:0008966">
    <property type="term" value="F:phosphoglucosamine mutase activity"/>
    <property type="evidence" value="ECO:0007669"/>
    <property type="project" value="InterPro"/>
</dbReference>
<dbReference type="Pfam" id="PF02880">
    <property type="entry name" value="PGM_PMM_III"/>
    <property type="match status" value="1"/>
</dbReference>
<dbReference type="HAMAP" id="MF_01554_B">
    <property type="entry name" value="GlmM_B"/>
    <property type="match status" value="1"/>
</dbReference>
<dbReference type="InterPro" id="IPR005845">
    <property type="entry name" value="A-D-PHexomutase_a/b/a-II"/>
</dbReference>
<reference evidence="9" key="2">
    <citation type="submission" date="2020-05" db="UniProtKB">
        <authorList>
            <consortium name="EnsemblMetazoa"/>
        </authorList>
    </citation>
    <scope>IDENTIFICATION</scope>
    <source>
        <strain evidence="9">IAEA</strain>
    </source>
</reference>
<keyword evidence="6" id="KW-0413">Isomerase</keyword>
<evidence type="ECO:0000256" key="7">
    <source>
        <dbReference type="SAM" id="MobiDB-lite"/>
    </source>
</evidence>
<dbReference type="STRING" id="7398.A0A1A9Z2I2"/>
<dbReference type="SUPFAM" id="SSF140990">
    <property type="entry name" value="FtsH protease domain-like"/>
    <property type="match status" value="1"/>
</dbReference>
<evidence type="ECO:0000256" key="3">
    <source>
        <dbReference type="ARBA" id="ARBA00022553"/>
    </source>
</evidence>
<dbReference type="GO" id="GO:0005524">
    <property type="term" value="F:ATP binding"/>
    <property type="evidence" value="ECO:0007669"/>
    <property type="project" value="InterPro"/>
</dbReference>
<dbReference type="InterPro" id="IPR005843">
    <property type="entry name" value="A-D-PHexomutase_C"/>
</dbReference>
<dbReference type="GO" id="GO:0006048">
    <property type="term" value="P:UDP-N-acetylglucosamine biosynthetic process"/>
    <property type="evidence" value="ECO:0007669"/>
    <property type="project" value="TreeGrafter"/>
</dbReference>
<comment type="similarity">
    <text evidence="2">Belongs to the phosphohexose mutase family.</text>
</comment>
<dbReference type="GO" id="GO:0005829">
    <property type="term" value="C:cytosol"/>
    <property type="evidence" value="ECO:0007669"/>
    <property type="project" value="TreeGrafter"/>
</dbReference>
<dbReference type="InterPro" id="IPR005841">
    <property type="entry name" value="Alpha-D-phosphohexomutase_SF"/>
</dbReference>
<dbReference type="Gene3D" id="3.20.20.20">
    <property type="entry name" value="Dihydropteroate synthase-like"/>
    <property type="match status" value="1"/>
</dbReference>
<evidence type="ECO:0000313" key="10">
    <source>
        <dbReference type="Proteomes" id="UP000092445"/>
    </source>
</evidence>
<reference evidence="10" key="1">
    <citation type="submission" date="2014-03" db="EMBL/GenBank/DDBJ databases">
        <authorList>
            <person name="Aksoy S."/>
            <person name="Warren W."/>
            <person name="Wilson R.K."/>
        </authorList>
    </citation>
    <scope>NUCLEOTIDE SEQUENCE [LARGE SCALE GENOMIC DNA]</scope>
    <source>
        <strain evidence="10">IAEA</strain>
    </source>
</reference>
<dbReference type="InterPro" id="IPR037219">
    <property type="entry name" value="Peptidase_M41-like"/>
</dbReference>
<dbReference type="FunFam" id="3.40.120.10:FF:000003">
    <property type="entry name" value="Phosphoglucosamine mutase"/>
    <property type="match status" value="1"/>
</dbReference>
<dbReference type="Pfam" id="PF02878">
    <property type="entry name" value="PGM_PMM_I"/>
    <property type="match status" value="1"/>
</dbReference>
<dbReference type="Pfam" id="PF01434">
    <property type="entry name" value="Peptidase_M41"/>
    <property type="match status" value="1"/>
</dbReference>
<dbReference type="GO" id="GO:0004176">
    <property type="term" value="F:ATP-dependent peptidase activity"/>
    <property type="evidence" value="ECO:0007669"/>
    <property type="project" value="InterPro"/>
</dbReference>
<dbReference type="PROSITE" id="PS00793">
    <property type="entry name" value="DHPS_2"/>
    <property type="match status" value="1"/>
</dbReference>
<dbReference type="GO" id="GO:0006508">
    <property type="term" value="P:proteolysis"/>
    <property type="evidence" value="ECO:0007669"/>
    <property type="project" value="InterPro"/>
</dbReference>
<evidence type="ECO:0000256" key="6">
    <source>
        <dbReference type="ARBA" id="ARBA00023235"/>
    </source>
</evidence>
<dbReference type="InterPro" id="IPR011005">
    <property type="entry name" value="Dihydropteroate_synth-like_sf"/>
</dbReference>
<evidence type="ECO:0000313" key="9">
    <source>
        <dbReference type="EnsemblMetazoa" id="GPAI001753-PA"/>
    </source>
</evidence>
<evidence type="ECO:0000256" key="2">
    <source>
        <dbReference type="ARBA" id="ARBA00010231"/>
    </source>
</evidence>
<proteinExistence type="inferred from homology"/>
<dbReference type="NCBIfam" id="NF008139">
    <property type="entry name" value="PRK10887.1"/>
    <property type="match status" value="1"/>
</dbReference>
<dbReference type="AlphaFoldDB" id="A0A1A9Z2I2"/>
<dbReference type="PANTHER" id="PTHR42946:SF1">
    <property type="entry name" value="PHOSPHOGLUCOMUTASE (ALPHA-D-GLUCOSE-1,6-BISPHOSPHATE-DEPENDENT)"/>
    <property type="match status" value="1"/>
</dbReference>
<dbReference type="Proteomes" id="UP000092445">
    <property type="component" value="Unassembled WGS sequence"/>
</dbReference>
<evidence type="ECO:0000259" key="8">
    <source>
        <dbReference type="PROSITE" id="PS50972"/>
    </source>
</evidence>
<feature type="compositionally biased region" description="Basic and acidic residues" evidence="7">
    <location>
        <begin position="78"/>
        <end position="91"/>
    </location>
</feature>
<dbReference type="InterPro" id="IPR016066">
    <property type="entry name" value="A-D-PHexomutase_CS"/>
</dbReference>
<dbReference type="GO" id="GO:0042558">
    <property type="term" value="P:pteridine-containing compound metabolic process"/>
    <property type="evidence" value="ECO:0007669"/>
    <property type="project" value="InterPro"/>
</dbReference>
<dbReference type="PRINTS" id="PR00509">
    <property type="entry name" value="PGMPMM"/>
</dbReference>
<keyword evidence="4" id="KW-0479">Metal-binding</keyword>
<dbReference type="FunFam" id="3.40.120.10:FF:000001">
    <property type="entry name" value="Phosphoglucosamine mutase"/>
    <property type="match status" value="1"/>
</dbReference>
<dbReference type="SUPFAM" id="SSF55957">
    <property type="entry name" value="Phosphoglucomutase, C-terminal domain"/>
    <property type="match status" value="1"/>
</dbReference>
<dbReference type="Gene3D" id="1.20.58.760">
    <property type="entry name" value="Peptidase M41"/>
    <property type="match status" value="1"/>
</dbReference>
<comment type="cofactor">
    <cofactor evidence="1">
        <name>Mg(2+)</name>
        <dbReference type="ChEBI" id="CHEBI:18420"/>
    </cofactor>
</comment>
<evidence type="ECO:0000256" key="1">
    <source>
        <dbReference type="ARBA" id="ARBA00001946"/>
    </source>
</evidence>